<evidence type="ECO:0000313" key="3">
    <source>
        <dbReference type="Proteomes" id="UP000000447"/>
    </source>
</evidence>
<reference evidence="2 3" key="1">
    <citation type="journal article" date="2009" name="PLoS ONE">
        <title>Complete genome sequence of the aerobic CO-oxidizing thermophile Thermomicrobium roseum.</title>
        <authorList>
            <person name="Wu D."/>
            <person name="Raymond J."/>
            <person name="Wu M."/>
            <person name="Chatterji S."/>
            <person name="Ren Q."/>
            <person name="Graham J.E."/>
            <person name="Bryant D.A."/>
            <person name="Robb F."/>
            <person name="Colman A."/>
            <person name="Tallon L.J."/>
            <person name="Badger J.H."/>
            <person name="Madupu R."/>
            <person name="Ward N.L."/>
            <person name="Eisen J.A."/>
        </authorList>
    </citation>
    <scope>NUCLEOTIDE SEQUENCE [LARGE SCALE GENOMIC DNA]</scope>
    <source>
        <strain evidence="3">ATCC 27502 / DSM 5159 / P-2</strain>
        <plasmid evidence="2">unnamed</plasmid>
    </source>
</reference>
<proteinExistence type="predicted"/>
<dbReference type="Proteomes" id="UP000000447">
    <property type="component" value="Plasmid unnamed"/>
</dbReference>
<evidence type="ECO:0000313" key="2">
    <source>
        <dbReference type="EMBL" id="ACM07256.1"/>
    </source>
</evidence>
<keyword evidence="3" id="KW-1185">Reference proteome</keyword>
<name>B9L540_THERP</name>
<dbReference type="GO" id="GO:0004518">
    <property type="term" value="F:nuclease activity"/>
    <property type="evidence" value="ECO:0007669"/>
    <property type="project" value="InterPro"/>
</dbReference>
<protein>
    <recommendedName>
        <fullName evidence="1">BFN domain-containing protein</fullName>
    </recommendedName>
</protein>
<dbReference type="eggNOG" id="ENOG5032JJR">
    <property type="taxonomic scope" value="Bacteria"/>
</dbReference>
<feature type="domain" description="BFN" evidence="1">
    <location>
        <begin position="4"/>
        <end position="136"/>
    </location>
</feature>
<organism evidence="2 3">
    <name type="scientific">Thermomicrobium roseum (strain ATCC 27502 / DSM 5159 / P-2)</name>
    <dbReference type="NCBI Taxonomy" id="309801"/>
    <lineage>
        <taxon>Bacteria</taxon>
        <taxon>Pseudomonadati</taxon>
        <taxon>Thermomicrobiota</taxon>
        <taxon>Thermomicrobia</taxon>
        <taxon>Thermomicrobiales</taxon>
        <taxon>Thermomicrobiaceae</taxon>
        <taxon>Thermomicrobium</taxon>
    </lineage>
</organism>
<dbReference type="PROSITE" id="PS51658">
    <property type="entry name" value="BFN"/>
    <property type="match status" value="1"/>
</dbReference>
<dbReference type="InterPro" id="IPR003729">
    <property type="entry name" value="Bi_nuclease_dom"/>
</dbReference>
<evidence type="ECO:0000259" key="1">
    <source>
        <dbReference type="PROSITE" id="PS51658"/>
    </source>
</evidence>
<gene>
    <name evidence="2" type="ordered locus">trd_A0905</name>
</gene>
<dbReference type="InterPro" id="IPR036104">
    <property type="entry name" value="BFN_sf"/>
</dbReference>
<dbReference type="HOGENOM" id="CLU_1569947_0_0_0"/>
<dbReference type="RefSeq" id="WP_012643243.1">
    <property type="nucleotide sequence ID" value="NC_011961.1"/>
</dbReference>
<sequence length="170" mass="18430">MSDLVPIVVQGISWSQQHGQPLVLLRGLGTDCWFAVSADVEEARAFSSCTCTAERTRRRLARLASQLLRVAGGEIEQIVLRVDGEQILRAHLLVRSSTGTTTVETFGLDALVLAAELGIMPVMRWQELAALAASSQRAENASDETATELPPAIQRLLAELEERGFGTDDS</sequence>
<accession>B9L540</accession>
<dbReference type="AlphaFoldDB" id="B9L540"/>
<geneLocation type="plasmid" evidence="3">
    <name>Tros</name>
</geneLocation>
<dbReference type="Gene3D" id="3.10.690.10">
    <property type="entry name" value="Bifunctional nuclease domain"/>
    <property type="match status" value="1"/>
</dbReference>
<keyword evidence="2" id="KW-0614">Plasmid</keyword>
<dbReference type="SUPFAM" id="SSF103256">
    <property type="entry name" value="Hypothetical protein TM0160"/>
    <property type="match status" value="1"/>
</dbReference>
<dbReference type="KEGG" id="tro:trd_A0905"/>
<dbReference type="EMBL" id="CP001276">
    <property type="protein sequence ID" value="ACM07256.1"/>
    <property type="molecule type" value="Genomic_DNA"/>
</dbReference>